<dbReference type="EMBL" id="SORI01000007">
    <property type="protein sequence ID" value="TDY60916.1"/>
    <property type="molecule type" value="Genomic_DNA"/>
</dbReference>
<dbReference type="RefSeq" id="WP_133957478.1">
    <property type="nucleotide sequence ID" value="NZ_SORI01000007.1"/>
</dbReference>
<comment type="caution">
    <text evidence="5">The sequence shown here is derived from an EMBL/GenBank/DDBJ whole genome shotgun (WGS) entry which is preliminary data.</text>
</comment>
<keyword evidence="2" id="KW-0378">Hydrolase</keyword>
<evidence type="ECO:0000256" key="1">
    <source>
        <dbReference type="ARBA" id="ARBA00022723"/>
    </source>
</evidence>
<dbReference type="AlphaFoldDB" id="A0A4R8MB31"/>
<dbReference type="Gene3D" id="3.20.20.370">
    <property type="entry name" value="Glycoside hydrolase/deacetylase"/>
    <property type="match status" value="1"/>
</dbReference>
<protein>
    <submittedName>
        <fullName evidence="5">Peptidoglycan/xylan/chitin deacetylase (PgdA/CDA1 family)</fullName>
    </submittedName>
</protein>
<evidence type="ECO:0000313" key="5">
    <source>
        <dbReference type="EMBL" id="TDY60916.1"/>
    </source>
</evidence>
<evidence type="ECO:0000313" key="6">
    <source>
        <dbReference type="Proteomes" id="UP000295066"/>
    </source>
</evidence>
<evidence type="ECO:0000256" key="3">
    <source>
        <dbReference type="SAM" id="SignalP"/>
    </source>
</evidence>
<dbReference type="Proteomes" id="UP000295066">
    <property type="component" value="Unassembled WGS sequence"/>
</dbReference>
<feature type="domain" description="NodB homology" evidence="4">
    <location>
        <begin position="35"/>
        <end position="213"/>
    </location>
</feature>
<dbReference type="GO" id="GO:0016020">
    <property type="term" value="C:membrane"/>
    <property type="evidence" value="ECO:0007669"/>
    <property type="project" value="TreeGrafter"/>
</dbReference>
<accession>A0A4R8MB31</accession>
<evidence type="ECO:0000259" key="4">
    <source>
        <dbReference type="PROSITE" id="PS51677"/>
    </source>
</evidence>
<dbReference type="Pfam" id="PF01522">
    <property type="entry name" value="Polysacc_deac_1"/>
    <property type="match status" value="1"/>
</dbReference>
<dbReference type="InterPro" id="IPR011330">
    <property type="entry name" value="Glyco_hydro/deAcase_b/a-brl"/>
</dbReference>
<dbReference type="InterPro" id="IPR050248">
    <property type="entry name" value="Polysacc_deacetylase_ArnD"/>
</dbReference>
<dbReference type="GO" id="GO:0016810">
    <property type="term" value="F:hydrolase activity, acting on carbon-nitrogen (but not peptide) bonds"/>
    <property type="evidence" value="ECO:0007669"/>
    <property type="project" value="InterPro"/>
</dbReference>
<feature type="chain" id="PRO_5020888994" evidence="3">
    <location>
        <begin position="22"/>
        <end position="220"/>
    </location>
</feature>
<proteinExistence type="predicted"/>
<dbReference type="InterPro" id="IPR002509">
    <property type="entry name" value="NODB_dom"/>
</dbReference>
<keyword evidence="6" id="KW-1185">Reference proteome</keyword>
<feature type="signal peptide" evidence="3">
    <location>
        <begin position="1"/>
        <end position="21"/>
    </location>
</feature>
<dbReference type="PANTHER" id="PTHR10587:SF133">
    <property type="entry name" value="CHITIN DEACETYLASE 1-RELATED"/>
    <property type="match status" value="1"/>
</dbReference>
<dbReference type="PANTHER" id="PTHR10587">
    <property type="entry name" value="GLYCOSYL TRANSFERASE-RELATED"/>
    <property type="match status" value="1"/>
</dbReference>
<name>A0A4R8MB31_9BACT</name>
<dbReference type="SUPFAM" id="SSF88713">
    <property type="entry name" value="Glycoside hydrolase/deacetylase"/>
    <property type="match status" value="1"/>
</dbReference>
<dbReference type="GO" id="GO:0005975">
    <property type="term" value="P:carbohydrate metabolic process"/>
    <property type="evidence" value="ECO:0007669"/>
    <property type="project" value="InterPro"/>
</dbReference>
<dbReference type="CDD" id="cd10917">
    <property type="entry name" value="CE4_NodB_like_6s_7s"/>
    <property type="match status" value="1"/>
</dbReference>
<dbReference type="PROSITE" id="PS51677">
    <property type="entry name" value="NODB"/>
    <property type="match status" value="1"/>
</dbReference>
<keyword evidence="3" id="KW-0732">Signal</keyword>
<keyword evidence="1" id="KW-0479">Metal-binding</keyword>
<gene>
    <name evidence="5" type="ORF">C8D99_107123</name>
</gene>
<dbReference type="OrthoDB" id="5491at2"/>
<reference evidence="5 6" key="1">
    <citation type="submission" date="2019-03" db="EMBL/GenBank/DDBJ databases">
        <title>Genomic Encyclopedia of Type Strains, Phase IV (KMG-IV): sequencing the most valuable type-strain genomes for metagenomic binning, comparative biology and taxonomic classification.</title>
        <authorList>
            <person name="Goeker M."/>
        </authorList>
    </citation>
    <scope>NUCLEOTIDE SEQUENCE [LARGE SCALE GENOMIC DNA]</scope>
    <source>
        <strain evidence="5 6">DSM 25964</strain>
    </source>
</reference>
<organism evidence="5 6">
    <name type="scientific">Aminivibrio pyruvatiphilus</name>
    <dbReference type="NCBI Taxonomy" id="1005740"/>
    <lineage>
        <taxon>Bacteria</taxon>
        <taxon>Thermotogati</taxon>
        <taxon>Synergistota</taxon>
        <taxon>Synergistia</taxon>
        <taxon>Synergistales</taxon>
        <taxon>Aminobacteriaceae</taxon>
        <taxon>Aminivibrio</taxon>
    </lineage>
</organism>
<evidence type="ECO:0000256" key="2">
    <source>
        <dbReference type="ARBA" id="ARBA00022801"/>
    </source>
</evidence>
<dbReference type="GO" id="GO:0046872">
    <property type="term" value="F:metal ion binding"/>
    <property type="evidence" value="ECO:0007669"/>
    <property type="project" value="UniProtKB-KW"/>
</dbReference>
<sequence length="220" mass="24351">MKRRIVLWVFLVCLLLGPADADAGARPLIERGKGRTVAITFDDGPRPGYVEPLLDILREKGVRATFFVVGRYAVLYPELVRAMADGGHVVANHTYYHNNLTALPRENVYREWRLCSEAIESILGQKPRFARPPGGRFNSFVVDQAAGEGLRIVLWTNNPGDYSDSLTAPELTRKVLAKAAPGDILLLHVGVRPTIEALPGIIDGYRKKGFSFVTVEDIAR</sequence>